<feature type="region of interest" description="Disordered" evidence="1">
    <location>
        <begin position="91"/>
        <end position="114"/>
    </location>
</feature>
<name>A0A547PRA4_9RHOB</name>
<dbReference type="EMBL" id="VFSV01000027">
    <property type="protein sequence ID" value="TRD16676.1"/>
    <property type="molecule type" value="Genomic_DNA"/>
</dbReference>
<evidence type="ECO:0000256" key="1">
    <source>
        <dbReference type="SAM" id="MobiDB-lite"/>
    </source>
</evidence>
<protein>
    <recommendedName>
        <fullName evidence="5">AAA+ family ATPase</fullName>
    </recommendedName>
</protein>
<evidence type="ECO:0000313" key="3">
    <source>
        <dbReference type="EMBL" id="TRD16676.1"/>
    </source>
</evidence>
<dbReference type="AlphaFoldDB" id="A0A547PRA4"/>
<feature type="chain" id="PRO_5022065107" description="AAA+ family ATPase" evidence="2">
    <location>
        <begin position="20"/>
        <end position="114"/>
    </location>
</feature>
<feature type="signal peptide" evidence="2">
    <location>
        <begin position="1"/>
        <end position="19"/>
    </location>
</feature>
<keyword evidence="4" id="KW-1185">Reference proteome</keyword>
<keyword evidence="2" id="KW-0732">Signal</keyword>
<proteinExistence type="predicted"/>
<accession>A0A547PRA4</accession>
<dbReference type="RefSeq" id="WP_142835410.1">
    <property type="nucleotide sequence ID" value="NZ_VFSV01000027.1"/>
</dbReference>
<gene>
    <name evidence="3" type="ORF">FEV53_13820</name>
</gene>
<evidence type="ECO:0008006" key="5">
    <source>
        <dbReference type="Google" id="ProtNLM"/>
    </source>
</evidence>
<organism evidence="3 4">
    <name type="scientific">Palleronia caenipelagi</name>
    <dbReference type="NCBI Taxonomy" id="2489174"/>
    <lineage>
        <taxon>Bacteria</taxon>
        <taxon>Pseudomonadati</taxon>
        <taxon>Pseudomonadota</taxon>
        <taxon>Alphaproteobacteria</taxon>
        <taxon>Rhodobacterales</taxon>
        <taxon>Roseobacteraceae</taxon>
        <taxon>Palleronia</taxon>
    </lineage>
</organism>
<dbReference type="Proteomes" id="UP000318590">
    <property type="component" value="Unassembled WGS sequence"/>
</dbReference>
<sequence>MVRFCLCVAVICIPFLAPAQEAEQDLEDGAGMISEGTRLLLRGLLERAEPELQRLLGMLEEWDGAEFPLSDLHLYHAPEVLPNGDIILRRRNEPPSADPIDPPRVLHSEGVVDL</sequence>
<evidence type="ECO:0000256" key="2">
    <source>
        <dbReference type="SAM" id="SignalP"/>
    </source>
</evidence>
<dbReference type="OrthoDB" id="7308154at2"/>
<evidence type="ECO:0000313" key="4">
    <source>
        <dbReference type="Proteomes" id="UP000318590"/>
    </source>
</evidence>
<reference evidence="3 4" key="1">
    <citation type="submission" date="2019-06" db="EMBL/GenBank/DDBJ databases">
        <title>Paenimaribius caenipelagi gen. nov., sp. nov., isolated from a tidal flat.</title>
        <authorList>
            <person name="Yoon J.-H."/>
        </authorList>
    </citation>
    <scope>NUCLEOTIDE SEQUENCE [LARGE SCALE GENOMIC DNA]</scope>
    <source>
        <strain evidence="3 4">JBTF-M29</strain>
    </source>
</reference>
<comment type="caution">
    <text evidence="3">The sequence shown here is derived from an EMBL/GenBank/DDBJ whole genome shotgun (WGS) entry which is preliminary data.</text>
</comment>